<feature type="domain" description="Acyl-CoA oxidase/dehydrogenase middle" evidence="7">
    <location>
        <begin position="122"/>
        <end position="216"/>
    </location>
</feature>
<comment type="similarity">
    <text evidence="2 5">Belongs to the acyl-CoA dehydrogenase family.</text>
</comment>
<feature type="domain" description="Acyl-CoA dehydrogenase/oxidase N-terminal" evidence="8">
    <location>
        <begin position="32"/>
        <end position="117"/>
    </location>
</feature>
<evidence type="ECO:0000256" key="2">
    <source>
        <dbReference type="ARBA" id="ARBA00009347"/>
    </source>
</evidence>
<evidence type="ECO:0000259" key="6">
    <source>
        <dbReference type="Pfam" id="PF00441"/>
    </source>
</evidence>
<sequence length="380" mass="40245">MKNNDAVISPGEVITAIERFAQQANTLRISTPDDFRLKWTMAGREGLPGLVVSTEYGGLGLGAKGTCLALEELGRTHEDAGFNFALAAHLLACVVPINSYCDSAESENWLSRIANGECVVANAMTEGGAGSAAYNMATVAEPVAGKYRLRGEKTYCSNGPVADLVLTYAMTNPKKGAFGGITAFVLDPEKHGFRRGPVIPKAGLTGCLLGEFAFADLIVGDEDILGSPGGGAVIFQESMNWERICLGALHLGEMTRLLKNVVTFANSRKPGGVAISKHQSVTHPLARLKARMASARALMILAAEKLDEGQPVAEEAAMVKLLVSELYRDFAVQLHQTYGGVAFHAGHPAAECLANSAASTIYSGTSEVQCNIIARYLGLR</sequence>
<dbReference type="InterPro" id="IPR037069">
    <property type="entry name" value="AcylCoA_DH/ox_N_sf"/>
</dbReference>
<feature type="domain" description="Acyl-CoA dehydrogenase/oxidase C-terminal" evidence="6">
    <location>
        <begin position="229"/>
        <end position="376"/>
    </location>
</feature>
<evidence type="ECO:0000256" key="3">
    <source>
        <dbReference type="ARBA" id="ARBA00022630"/>
    </source>
</evidence>
<dbReference type="SUPFAM" id="SSF56645">
    <property type="entry name" value="Acyl-CoA dehydrogenase NM domain-like"/>
    <property type="match status" value="1"/>
</dbReference>
<keyword evidence="5" id="KW-0560">Oxidoreductase</keyword>
<protein>
    <submittedName>
        <fullName evidence="9">Acyl-CoA dehydrogenase</fullName>
    </submittedName>
</protein>
<organism evidence="9 10">
    <name type="scientific">Neolewinella aurantiaca</name>
    <dbReference type="NCBI Taxonomy" id="2602767"/>
    <lineage>
        <taxon>Bacteria</taxon>
        <taxon>Pseudomonadati</taxon>
        <taxon>Bacteroidota</taxon>
        <taxon>Saprospiria</taxon>
        <taxon>Saprospirales</taxon>
        <taxon>Lewinellaceae</taxon>
        <taxon>Neolewinella</taxon>
    </lineage>
</organism>
<dbReference type="Pfam" id="PF02770">
    <property type="entry name" value="Acyl-CoA_dh_M"/>
    <property type="match status" value="1"/>
</dbReference>
<accession>A0A5C7FGP4</accession>
<dbReference type="PANTHER" id="PTHR43884:SF12">
    <property type="entry name" value="ISOVALERYL-COA DEHYDROGENASE, MITOCHONDRIAL-RELATED"/>
    <property type="match status" value="1"/>
</dbReference>
<dbReference type="AlphaFoldDB" id="A0A5C7FGP4"/>
<keyword evidence="10" id="KW-1185">Reference proteome</keyword>
<dbReference type="PANTHER" id="PTHR43884">
    <property type="entry name" value="ACYL-COA DEHYDROGENASE"/>
    <property type="match status" value="1"/>
</dbReference>
<proteinExistence type="inferred from homology"/>
<dbReference type="InterPro" id="IPR009100">
    <property type="entry name" value="AcylCoA_DH/oxidase_NM_dom_sf"/>
</dbReference>
<evidence type="ECO:0000259" key="8">
    <source>
        <dbReference type="Pfam" id="PF02771"/>
    </source>
</evidence>
<evidence type="ECO:0000256" key="4">
    <source>
        <dbReference type="ARBA" id="ARBA00022827"/>
    </source>
</evidence>
<dbReference type="Pfam" id="PF02771">
    <property type="entry name" value="Acyl-CoA_dh_N"/>
    <property type="match status" value="1"/>
</dbReference>
<dbReference type="GO" id="GO:0003995">
    <property type="term" value="F:acyl-CoA dehydrogenase activity"/>
    <property type="evidence" value="ECO:0007669"/>
    <property type="project" value="TreeGrafter"/>
</dbReference>
<dbReference type="GO" id="GO:0050660">
    <property type="term" value="F:flavin adenine dinucleotide binding"/>
    <property type="evidence" value="ECO:0007669"/>
    <property type="project" value="InterPro"/>
</dbReference>
<evidence type="ECO:0000313" key="10">
    <source>
        <dbReference type="Proteomes" id="UP000321907"/>
    </source>
</evidence>
<comment type="cofactor">
    <cofactor evidence="1 5">
        <name>FAD</name>
        <dbReference type="ChEBI" id="CHEBI:57692"/>
    </cofactor>
</comment>
<comment type="caution">
    <text evidence="9">The sequence shown here is derived from an EMBL/GenBank/DDBJ whole genome shotgun (WGS) entry which is preliminary data.</text>
</comment>
<dbReference type="InterPro" id="IPR009075">
    <property type="entry name" value="AcylCo_DH/oxidase_C"/>
</dbReference>
<keyword evidence="4 5" id="KW-0274">FAD</keyword>
<reference evidence="9 10" key="1">
    <citation type="submission" date="2019-08" db="EMBL/GenBank/DDBJ databases">
        <title>Lewinella sp. strain SSH13 Genome sequencing and assembly.</title>
        <authorList>
            <person name="Kim I."/>
        </authorList>
    </citation>
    <scope>NUCLEOTIDE SEQUENCE [LARGE SCALE GENOMIC DNA]</scope>
    <source>
        <strain evidence="9 10">SSH13</strain>
    </source>
</reference>
<dbReference type="InterPro" id="IPR006091">
    <property type="entry name" value="Acyl-CoA_Oxase/DH_mid-dom"/>
</dbReference>
<dbReference type="Proteomes" id="UP000321907">
    <property type="component" value="Unassembled WGS sequence"/>
</dbReference>
<evidence type="ECO:0000256" key="1">
    <source>
        <dbReference type="ARBA" id="ARBA00001974"/>
    </source>
</evidence>
<dbReference type="OrthoDB" id="9802447at2"/>
<evidence type="ECO:0000256" key="5">
    <source>
        <dbReference type="RuleBase" id="RU362125"/>
    </source>
</evidence>
<dbReference type="InterPro" id="IPR013786">
    <property type="entry name" value="AcylCoA_DH/ox_N"/>
</dbReference>
<dbReference type="Pfam" id="PF00441">
    <property type="entry name" value="Acyl-CoA_dh_1"/>
    <property type="match status" value="1"/>
</dbReference>
<dbReference type="Gene3D" id="1.10.540.10">
    <property type="entry name" value="Acyl-CoA dehydrogenase/oxidase, N-terminal domain"/>
    <property type="match status" value="1"/>
</dbReference>
<dbReference type="InterPro" id="IPR036250">
    <property type="entry name" value="AcylCo_DH-like_C"/>
</dbReference>
<dbReference type="Gene3D" id="2.40.110.10">
    <property type="entry name" value="Butyryl-CoA Dehydrogenase, subunit A, domain 2"/>
    <property type="match status" value="1"/>
</dbReference>
<name>A0A5C7FGP4_9BACT</name>
<dbReference type="InterPro" id="IPR046373">
    <property type="entry name" value="Acyl-CoA_Oxase/DH_mid-dom_sf"/>
</dbReference>
<dbReference type="EMBL" id="VOXD01000046">
    <property type="protein sequence ID" value="TXF85444.1"/>
    <property type="molecule type" value="Genomic_DNA"/>
</dbReference>
<evidence type="ECO:0000313" key="9">
    <source>
        <dbReference type="EMBL" id="TXF85444.1"/>
    </source>
</evidence>
<dbReference type="RefSeq" id="WP_147932653.1">
    <property type="nucleotide sequence ID" value="NZ_VOXD01000046.1"/>
</dbReference>
<gene>
    <name evidence="9" type="ORF">FUA23_20515</name>
</gene>
<dbReference type="SUPFAM" id="SSF47203">
    <property type="entry name" value="Acyl-CoA dehydrogenase C-terminal domain-like"/>
    <property type="match status" value="1"/>
</dbReference>
<keyword evidence="3 5" id="KW-0285">Flavoprotein</keyword>
<evidence type="ECO:0000259" key="7">
    <source>
        <dbReference type="Pfam" id="PF02770"/>
    </source>
</evidence>
<dbReference type="Gene3D" id="1.20.140.10">
    <property type="entry name" value="Butyryl-CoA Dehydrogenase, subunit A, domain 3"/>
    <property type="match status" value="1"/>
</dbReference>